<dbReference type="InterPro" id="IPR029056">
    <property type="entry name" value="Ribokinase-like"/>
</dbReference>
<feature type="non-terminal residue" evidence="2">
    <location>
        <position position="113"/>
    </location>
</feature>
<dbReference type="InterPro" id="IPR000631">
    <property type="entry name" value="CARKD"/>
</dbReference>
<name>T0ZTJ7_9ZZZZ</name>
<protein>
    <submittedName>
        <fullName evidence="2">Carbohydrate kinase YjeF related protein</fullName>
    </submittedName>
</protein>
<dbReference type="GO" id="GO:0016301">
    <property type="term" value="F:kinase activity"/>
    <property type="evidence" value="ECO:0007669"/>
    <property type="project" value="UniProtKB-KW"/>
</dbReference>
<reference evidence="2" key="2">
    <citation type="journal article" date="2014" name="ISME J.">
        <title>Microbial stratification in low pH oxic and suboxic macroscopic growths along an acid mine drainage.</title>
        <authorList>
            <person name="Mendez-Garcia C."/>
            <person name="Mesa V."/>
            <person name="Sprenger R.R."/>
            <person name="Richter M."/>
            <person name="Diez M.S."/>
            <person name="Solano J."/>
            <person name="Bargiela R."/>
            <person name="Golyshina O.V."/>
            <person name="Manteca A."/>
            <person name="Ramos J.L."/>
            <person name="Gallego J.R."/>
            <person name="Llorente I."/>
            <person name="Martins Dos Santos V.A."/>
            <person name="Jensen O.N."/>
            <person name="Pelaez A.I."/>
            <person name="Sanchez J."/>
            <person name="Ferrer M."/>
        </authorList>
    </citation>
    <scope>NUCLEOTIDE SEQUENCE</scope>
</reference>
<proteinExistence type="predicted"/>
<dbReference type="PROSITE" id="PS51383">
    <property type="entry name" value="YJEF_C_3"/>
    <property type="match status" value="1"/>
</dbReference>
<accession>T0ZTJ7</accession>
<keyword evidence="2" id="KW-0418">Kinase</keyword>
<dbReference type="GO" id="GO:0016836">
    <property type="term" value="F:hydro-lyase activity"/>
    <property type="evidence" value="ECO:0007669"/>
    <property type="project" value="InterPro"/>
</dbReference>
<keyword evidence="2" id="KW-0808">Transferase</keyword>
<organism evidence="2">
    <name type="scientific">mine drainage metagenome</name>
    <dbReference type="NCBI Taxonomy" id="410659"/>
    <lineage>
        <taxon>unclassified sequences</taxon>
        <taxon>metagenomes</taxon>
        <taxon>ecological metagenomes</taxon>
    </lineage>
</organism>
<comment type="caution">
    <text evidence="2">The sequence shown here is derived from an EMBL/GenBank/DDBJ whole genome shotgun (WGS) entry which is preliminary data.</text>
</comment>
<dbReference type="EMBL" id="AUZZ01009627">
    <property type="protein sequence ID" value="EQD33155.1"/>
    <property type="molecule type" value="Genomic_DNA"/>
</dbReference>
<reference evidence="2" key="1">
    <citation type="submission" date="2013-08" db="EMBL/GenBank/DDBJ databases">
        <authorList>
            <person name="Mendez C."/>
            <person name="Richter M."/>
            <person name="Ferrer M."/>
            <person name="Sanchez J."/>
        </authorList>
    </citation>
    <scope>NUCLEOTIDE SEQUENCE</scope>
</reference>
<dbReference type="AlphaFoldDB" id="T0ZTJ7"/>
<evidence type="ECO:0000313" key="2">
    <source>
        <dbReference type="EMBL" id="EQD33155.1"/>
    </source>
</evidence>
<dbReference type="Gene3D" id="3.40.1190.20">
    <property type="match status" value="1"/>
</dbReference>
<feature type="domain" description="YjeF C-terminal" evidence="1">
    <location>
        <begin position="41"/>
        <end position="113"/>
    </location>
</feature>
<dbReference type="SUPFAM" id="SSF53613">
    <property type="entry name" value="Ribokinase-like"/>
    <property type="match status" value="1"/>
</dbReference>
<evidence type="ECO:0000259" key="1">
    <source>
        <dbReference type="PROSITE" id="PS51383"/>
    </source>
</evidence>
<gene>
    <name evidence="2" type="ORF">B2A_13309</name>
</gene>
<sequence>MSVLSRLSVYAVMPRSTDERHALELNLMYCSSSAEARLFAGPGDLYLASRPRGLYSSKRNNGSVLIIGGSESFHGAPAMASNAAYSTLASLRVGAGYAVTYVPKSILQPVRSL</sequence>